<comment type="cofactor">
    <cofactor evidence="1 15">
        <name>heme</name>
        <dbReference type="ChEBI" id="CHEBI:30413"/>
    </cofactor>
</comment>
<evidence type="ECO:0000256" key="3">
    <source>
        <dbReference type="ARBA" id="ARBA00004406"/>
    </source>
</evidence>
<evidence type="ECO:0000256" key="11">
    <source>
        <dbReference type="ARBA" id="ARBA00023004"/>
    </source>
</evidence>
<evidence type="ECO:0000256" key="8">
    <source>
        <dbReference type="ARBA" id="ARBA00022824"/>
    </source>
</evidence>
<dbReference type="FunFam" id="1.10.630.10:FF:000042">
    <property type="entry name" value="Cytochrome P450"/>
    <property type="match status" value="1"/>
</dbReference>
<keyword evidence="11 15" id="KW-0408">Iron</keyword>
<proteinExistence type="evidence at transcript level"/>
<dbReference type="InterPro" id="IPR050476">
    <property type="entry name" value="Insect_CytP450_Detox"/>
</dbReference>
<evidence type="ECO:0000256" key="5">
    <source>
        <dbReference type="ARBA" id="ARBA00012109"/>
    </source>
</evidence>
<dbReference type="Gene3D" id="1.10.630.10">
    <property type="entry name" value="Cytochrome P450"/>
    <property type="match status" value="1"/>
</dbReference>
<evidence type="ECO:0000256" key="16">
    <source>
        <dbReference type="RuleBase" id="RU000461"/>
    </source>
</evidence>
<evidence type="ECO:0000256" key="2">
    <source>
        <dbReference type="ARBA" id="ARBA00004174"/>
    </source>
</evidence>
<dbReference type="AlphaFoldDB" id="A0A1V0D9G1"/>
<name>A0A1V0D9G1_PIERA</name>
<dbReference type="GO" id="GO:0020037">
    <property type="term" value="F:heme binding"/>
    <property type="evidence" value="ECO:0007669"/>
    <property type="project" value="InterPro"/>
</dbReference>
<accession>A0A1V0D9G1</accession>
<comment type="subcellular location">
    <subcellularLocation>
        <location evidence="3">Endoplasmic reticulum membrane</location>
        <topology evidence="3">Peripheral membrane protein</topology>
    </subcellularLocation>
    <subcellularLocation>
        <location evidence="2">Microsome membrane</location>
        <topology evidence="2">Peripheral membrane protein</topology>
    </subcellularLocation>
</comment>
<dbReference type="Pfam" id="PF00067">
    <property type="entry name" value="p450"/>
    <property type="match status" value="1"/>
</dbReference>
<dbReference type="PRINTS" id="PR00463">
    <property type="entry name" value="EP450I"/>
</dbReference>
<dbReference type="InterPro" id="IPR017972">
    <property type="entry name" value="Cyt_P450_CS"/>
</dbReference>
<dbReference type="SUPFAM" id="SSF48264">
    <property type="entry name" value="Cytochrome P450"/>
    <property type="match status" value="1"/>
</dbReference>
<evidence type="ECO:0000256" key="15">
    <source>
        <dbReference type="PIRSR" id="PIRSR602401-1"/>
    </source>
</evidence>
<evidence type="ECO:0000256" key="13">
    <source>
        <dbReference type="ARBA" id="ARBA00023136"/>
    </source>
</evidence>
<dbReference type="GO" id="GO:0016712">
    <property type="term" value="F:oxidoreductase activity, acting on paired donors, with incorporation or reduction of molecular oxygen, reduced flavin or flavoprotein as one donor, and incorporation of one atom of oxygen"/>
    <property type="evidence" value="ECO:0007669"/>
    <property type="project" value="UniProtKB-EC"/>
</dbReference>
<evidence type="ECO:0000256" key="9">
    <source>
        <dbReference type="ARBA" id="ARBA00022848"/>
    </source>
</evidence>
<keyword evidence="6 15" id="KW-0349">Heme</keyword>
<dbReference type="InterPro" id="IPR001128">
    <property type="entry name" value="Cyt_P450"/>
</dbReference>
<dbReference type="CDD" id="cd11056">
    <property type="entry name" value="CYP6-like"/>
    <property type="match status" value="1"/>
</dbReference>
<dbReference type="PRINTS" id="PR00385">
    <property type="entry name" value="P450"/>
</dbReference>
<evidence type="ECO:0000256" key="4">
    <source>
        <dbReference type="ARBA" id="ARBA00010617"/>
    </source>
</evidence>
<evidence type="ECO:0000256" key="1">
    <source>
        <dbReference type="ARBA" id="ARBA00001971"/>
    </source>
</evidence>
<evidence type="ECO:0000256" key="7">
    <source>
        <dbReference type="ARBA" id="ARBA00022723"/>
    </source>
</evidence>
<dbReference type="InterPro" id="IPR036396">
    <property type="entry name" value="Cyt_P450_sf"/>
</dbReference>
<dbReference type="PANTHER" id="PTHR24292:SF104">
    <property type="entry name" value="CYTOCHROME P450 308A1-RELATED"/>
    <property type="match status" value="1"/>
</dbReference>
<evidence type="ECO:0000256" key="14">
    <source>
        <dbReference type="ARBA" id="ARBA00047827"/>
    </source>
</evidence>
<reference evidence="17" key="1">
    <citation type="submission" date="2016-11" db="EMBL/GenBank/DDBJ databases">
        <title>Identification of cytochrome P450 monooxygenase genes from the cabbage butterfly, Pieris rapae.</title>
        <authorList>
            <person name="Liu S."/>
        </authorList>
    </citation>
    <scope>NUCLEOTIDE SEQUENCE</scope>
    <source>
        <strain evidence="17">SH</strain>
    </source>
</reference>
<keyword evidence="7 15" id="KW-0479">Metal-binding</keyword>
<sequence length="497" mass="57719">MFQLILSVFIVCFISWVYLRWRNVRDYWARRGVPHLPPHPLMGSLTFLQQKNPALWMIDMYKQFNTPYVGIWLFWKPAVIINSPEIAKNILVKDFSNFRDRFLKLSSNDPAREMIFTAKHPLWSSIRRNLSSVFTSAKLKSMQTLFDTKIKELNQRINNTKEKSKINIRMLCTDYSTDVITAASLGIQTTATLSGEDPVRSITKELMDYNWYRGICWSTIFFYPKLANLFRFQFFPTTSTKFFDKILQTVTKQRLREKTNFNESKDLLDALITLKDGLGNEEEYSDDVVLAQAISFIFGGFETSGSTLSFALYELTYHPDIQEKLYRELNEAKKSQNLDISTLHDLKYLNCIIKETLRKYPPLGWLDRVAVKDYKIDDKLTIPAGTPIYVNAVGMHYDSDLYPDPETFDPDRFLPDNEKDIKQFTFMPFGEGPRSCIGRRFGEITIRSALSSLVLNYKLIPVSGQLTPSEMEYEKRGLILSPGQILHIDFKQRDLTP</sequence>
<organism evidence="17">
    <name type="scientific">Pieris rapae</name>
    <name type="common">Small white butterfly</name>
    <name type="synonym">Artogeia rapae</name>
    <dbReference type="NCBI Taxonomy" id="64459"/>
    <lineage>
        <taxon>Eukaryota</taxon>
        <taxon>Metazoa</taxon>
        <taxon>Ecdysozoa</taxon>
        <taxon>Arthropoda</taxon>
        <taxon>Hexapoda</taxon>
        <taxon>Insecta</taxon>
        <taxon>Pterygota</taxon>
        <taxon>Neoptera</taxon>
        <taxon>Endopterygota</taxon>
        <taxon>Lepidoptera</taxon>
        <taxon>Glossata</taxon>
        <taxon>Ditrysia</taxon>
        <taxon>Papilionoidea</taxon>
        <taxon>Pieridae</taxon>
        <taxon>Pierinae</taxon>
        <taxon>Pieris</taxon>
    </lineage>
</organism>
<keyword evidence="8" id="KW-0256">Endoplasmic reticulum</keyword>
<dbReference type="EC" id="1.14.14.1" evidence="5"/>
<comment type="similarity">
    <text evidence="4 16">Belongs to the cytochrome P450 family.</text>
</comment>
<feature type="binding site" description="axial binding residue" evidence="15">
    <location>
        <position position="436"/>
    </location>
    <ligand>
        <name>heme</name>
        <dbReference type="ChEBI" id="CHEBI:30413"/>
    </ligand>
    <ligandPart>
        <name>Fe</name>
        <dbReference type="ChEBI" id="CHEBI:18248"/>
    </ligandPart>
</feature>
<protein>
    <recommendedName>
        <fullName evidence="5">unspecific monooxygenase</fullName>
        <ecNumber evidence="5">1.14.14.1</ecNumber>
    </recommendedName>
</protein>
<dbReference type="GO" id="GO:0005506">
    <property type="term" value="F:iron ion binding"/>
    <property type="evidence" value="ECO:0007669"/>
    <property type="project" value="InterPro"/>
</dbReference>
<dbReference type="PROSITE" id="PS00086">
    <property type="entry name" value="CYTOCHROME_P450"/>
    <property type="match status" value="1"/>
</dbReference>
<evidence type="ECO:0000256" key="10">
    <source>
        <dbReference type="ARBA" id="ARBA00023002"/>
    </source>
</evidence>
<evidence type="ECO:0000256" key="12">
    <source>
        <dbReference type="ARBA" id="ARBA00023033"/>
    </source>
</evidence>
<dbReference type="InterPro" id="IPR002401">
    <property type="entry name" value="Cyt_P450_E_grp-I"/>
</dbReference>
<evidence type="ECO:0000256" key="6">
    <source>
        <dbReference type="ARBA" id="ARBA00022617"/>
    </source>
</evidence>
<dbReference type="EMBL" id="KY212076">
    <property type="protein sequence ID" value="ARA91640.1"/>
    <property type="molecule type" value="mRNA"/>
</dbReference>
<keyword evidence="10 16" id="KW-0560">Oxidoreductase</keyword>
<dbReference type="PANTHER" id="PTHR24292">
    <property type="entry name" value="CYTOCHROME P450"/>
    <property type="match status" value="1"/>
</dbReference>
<keyword evidence="9" id="KW-0492">Microsome</keyword>
<dbReference type="GO" id="GO:0005789">
    <property type="term" value="C:endoplasmic reticulum membrane"/>
    <property type="evidence" value="ECO:0007669"/>
    <property type="project" value="UniProtKB-SubCell"/>
</dbReference>
<keyword evidence="12 16" id="KW-0503">Monooxygenase</keyword>
<keyword evidence="13" id="KW-0472">Membrane</keyword>
<comment type="catalytic activity">
    <reaction evidence="14">
        <text>an organic molecule + reduced [NADPH--hemoprotein reductase] + O2 = an alcohol + oxidized [NADPH--hemoprotein reductase] + H2O + H(+)</text>
        <dbReference type="Rhea" id="RHEA:17149"/>
        <dbReference type="Rhea" id="RHEA-COMP:11964"/>
        <dbReference type="Rhea" id="RHEA-COMP:11965"/>
        <dbReference type="ChEBI" id="CHEBI:15377"/>
        <dbReference type="ChEBI" id="CHEBI:15378"/>
        <dbReference type="ChEBI" id="CHEBI:15379"/>
        <dbReference type="ChEBI" id="CHEBI:30879"/>
        <dbReference type="ChEBI" id="CHEBI:57618"/>
        <dbReference type="ChEBI" id="CHEBI:58210"/>
        <dbReference type="ChEBI" id="CHEBI:142491"/>
        <dbReference type="EC" id="1.14.14.1"/>
    </reaction>
</comment>
<evidence type="ECO:0000313" key="17">
    <source>
        <dbReference type="EMBL" id="ARA91640.1"/>
    </source>
</evidence>